<dbReference type="InterPro" id="IPR052037">
    <property type="entry name" value="LPS_export_LptA"/>
</dbReference>
<evidence type="ECO:0000313" key="4">
    <source>
        <dbReference type="EMBL" id="WZL76191.1"/>
    </source>
</evidence>
<protein>
    <submittedName>
        <fullName evidence="4">LptA/OstA family protein</fullName>
    </submittedName>
</protein>
<proteinExistence type="predicted"/>
<keyword evidence="1 2" id="KW-0732">Signal</keyword>
<dbReference type="Gene3D" id="2.60.450.10">
    <property type="entry name" value="Lipopolysaccharide (LPS) transport protein A like domain"/>
    <property type="match status" value="2"/>
</dbReference>
<evidence type="ECO:0000259" key="3">
    <source>
        <dbReference type="Pfam" id="PF03968"/>
    </source>
</evidence>
<feature type="domain" description="Organic solvent tolerance-like N-terminal" evidence="3">
    <location>
        <begin position="70"/>
        <end position="211"/>
    </location>
</feature>
<accession>A0ABZ2YDF2</accession>
<sequence length="226" mass="26058">MFKLRYKLTAFWIIWVLCLAFLGATAFAQEETGQKREVLLERADKIQYDSQKETFLAQGNVVAVEGQNRITCQELVFNLQENTGIFSGQVVVTREKTVIQASRMEGDFDEEIYLFSGEVLLKKERSNEETTYIIWKASQLSFNGETEEAWSENGAEITWKEISLKADKVFYYPEDEATQQEERIVLEGNVLITEKEREIQVEKATYYLDSEVLDAEGVIKATFVIE</sequence>
<feature type="signal peptide" evidence="2">
    <location>
        <begin position="1"/>
        <end position="28"/>
    </location>
</feature>
<dbReference type="InterPro" id="IPR005653">
    <property type="entry name" value="OstA-like_N"/>
</dbReference>
<feature type="chain" id="PRO_5045663965" evidence="2">
    <location>
        <begin position="29"/>
        <end position="226"/>
    </location>
</feature>
<evidence type="ECO:0000256" key="2">
    <source>
        <dbReference type="SAM" id="SignalP"/>
    </source>
</evidence>
<evidence type="ECO:0000256" key="1">
    <source>
        <dbReference type="ARBA" id="ARBA00022729"/>
    </source>
</evidence>
<gene>
    <name evidence="4" type="ORF">QBE54_00215</name>
</gene>
<dbReference type="Proteomes" id="UP001461341">
    <property type="component" value="Chromosome"/>
</dbReference>
<keyword evidence="5" id="KW-1185">Reference proteome</keyword>
<dbReference type="EMBL" id="CP121689">
    <property type="protein sequence ID" value="WZL76191.1"/>
    <property type="molecule type" value="Genomic_DNA"/>
</dbReference>
<evidence type="ECO:0000313" key="5">
    <source>
        <dbReference type="Proteomes" id="UP001461341"/>
    </source>
</evidence>
<organism evidence="4 5">
    <name type="scientific">Thermatribacter velox</name>
    <dbReference type="NCBI Taxonomy" id="3039681"/>
    <lineage>
        <taxon>Bacteria</taxon>
        <taxon>Pseudomonadati</taxon>
        <taxon>Atribacterota</taxon>
        <taxon>Atribacteria</taxon>
        <taxon>Atribacterales</taxon>
        <taxon>Thermatribacteraceae</taxon>
        <taxon>Thermatribacter</taxon>
    </lineage>
</organism>
<dbReference type="PANTHER" id="PTHR36504:SF1">
    <property type="entry name" value="LIPOPOLYSACCHARIDE EXPORT SYSTEM PROTEIN LPTA"/>
    <property type="match status" value="1"/>
</dbReference>
<reference evidence="4 5" key="1">
    <citation type="submission" date="2023-03" db="EMBL/GenBank/DDBJ databases">
        <title>Novel Species.</title>
        <authorList>
            <person name="Ma S."/>
        </authorList>
    </citation>
    <scope>NUCLEOTIDE SEQUENCE [LARGE SCALE GENOMIC DNA]</scope>
    <source>
        <strain evidence="4 5">B11</strain>
    </source>
</reference>
<dbReference type="RefSeq" id="WP_369018349.1">
    <property type="nucleotide sequence ID" value="NZ_CP121689.1"/>
</dbReference>
<dbReference type="PANTHER" id="PTHR36504">
    <property type="entry name" value="LIPOPOLYSACCHARIDE EXPORT SYSTEM PROTEIN LPTA"/>
    <property type="match status" value="1"/>
</dbReference>
<name>A0ABZ2YDF2_9BACT</name>
<dbReference type="Pfam" id="PF03968">
    <property type="entry name" value="LptD_N"/>
    <property type="match status" value="1"/>
</dbReference>